<gene>
    <name evidence="1" type="ORF">TM448A01600_0008</name>
</gene>
<proteinExistence type="predicted"/>
<protein>
    <submittedName>
        <fullName evidence="1">Uncharacterized protein</fullName>
    </submittedName>
</protein>
<organism evidence="1">
    <name type="scientific">viral metagenome</name>
    <dbReference type="NCBI Taxonomy" id="1070528"/>
    <lineage>
        <taxon>unclassified sequences</taxon>
        <taxon>metagenomes</taxon>
        <taxon>organismal metagenomes</taxon>
    </lineage>
</organism>
<accession>A0A6H1ZRZ1</accession>
<name>A0A6H1ZRZ1_9ZZZZ</name>
<reference evidence="1" key="1">
    <citation type="submission" date="2020-03" db="EMBL/GenBank/DDBJ databases">
        <title>The deep terrestrial virosphere.</title>
        <authorList>
            <person name="Holmfeldt K."/>
            <person name="Nilsson E."/>
            <person name="Simone D."/>
            <person name="Lopez-Fernandez M."/>
            <person name="Wu X."/>
            <person name="de Brujin I."/>
            <person name="Lundin D."/>
            <person name="Andersson A."/>
            <person name="Bertilsson S."/>
            <person name="Dopson M."/>
        </authorList>
    </citation>
    <scope>NUCLEOTIDE SEQUENCE</scope>
    <source>
        <strain evidence="1">TM448A01600</strain>
    </source>
</reference>
<dbReference type="EMBL" id="MT144172">
    <property type="protein sequence ID" value="QJA50077.1"/>
    <property type="molecule type" value="Genomic_DNA"/>
</dbReference>
<evidence type="ECO:0000313" key="1">
    <source>
        <dbReference type="EMBL" id="QJA50077.1"/>
    </source>
</evidence>
<sequence length="49" mass="5392">MHVLAIIGCFILLTPVIIWSREVGIIGYVLGIATGLILRYLEKEGVLHS</sequence>
<dbReference type="AlphaFoldDB" id="A0A6H1ZRZ1"/>